<evidence type="ECO:0000256" key="6">
    <source>
        <dbReference type="SAM" id="SignalP"/>
    </source>
</evidence>
<keyword evidence="3" id="KW-0456">Lyase</keyword>
<dbReference type="GO" id="GO:0071555">
    <property type="term" value="P:cell wall organization"/>
    <property type="evidence" value="ECO:0007669"/>
    <property type="project" value="UniProtKB-KW"/>
</dbReference>
<dbReference type="SUPFAM" id="SSF50685">
    <property type="entry name" value="Barwin-like endoglucanases"/>
    <property type="match status" value="1"/>
</dbReference>
<dbReference type="PANTHER" id="PTHR30124:SF0">
    <property type="entry name" value="MEMBRANE-BOUND LYTIC MUREIN TRANSGLYCOSYLASE A"/>
    <property type="match status" value="1"/>
</dbReference>
<dbReference type="KEGG" id="sdl:Sdel_2144"/>
<organism evidence="8 9">
    <name type="scientific">Sulfurospirillum deleyianum (strain ATCC 51133 / DSM 6946 / 5175)</name>
    <dbReference type="NCBI Taxonomy" id="525898"/>
    <lineage>
        <taxon>Bacteria</taxon>
        <taxon>Pseudomonadati</taxon>
        <taxon>Campylobacterota</taxon>
        <taxon>Epsilonproteobacteria</taxon>
        <taxon>Campylobacterales</taxon>
        <taxon>Sulfurospirillaceae</taxon>
        <taxon>Sulfurospirillum</taxon>
    </lineage>
</organism>
<keyword evidence="4" id="KW-0961">Cell wall biogenesis/degradation</keyword>
<name>D1B4Y6_SULD5</name>
<dbReference type="GO" id="GO:0004553">
    <property type="term" value="F:hydrolase activity, hydrolyzing O-glycosyl compounds"/>
    <property type="evidence" value="ECO:0007669"/>
    <property type="project" value="InterPro"/>
</dbReference>
<protein>
    <recommendedName>
        <fullName evidence="2">peptidoglycan lytic exotransglycosylase</fullName>
        <ecNumber evidence="2">4.2.2.n1</ecNumber>
    </recommendedName>
    <alternativeName>
        <fullName evidence="5">Murein hydrolase A</fullName>
    </alternativeName>
</protein>
<dbReference type="InterPro" id="IPR010611">
    <property type="entry name" value="3D_dom"/>
</dbReference>
<dbReference type="STRING" id="525898.Sdel_2144"/>
<evidence type="ECO:0000256" key="1">
    <source>
        <dbReference type="ARBA" id="ARBA00001420"/>
    </source>
</evidence>
<dbReference type="Gene3D" id="2.40.240.50">
    <property type="entry name" value="Barwin-like endoglucanases"/>
    <property type="match status" value="1"/>
</dbReference>
<dbReference type="Proteomes" id="UP000002222">
    <property type="component" value="Chromosome"/>
</dbReference>
<dbReference type="HOGENOM" id="CLU_037751_0_0_7"/>
<dbReference type="InterPro" id="IPR026044">
    <property type="entry name" value="MltA"/>
</dbReference>
<dbReference type="OrthoDB" id="9783686at2"/>
<dbReference type="GO" id="GO:0008933">
    <property type="term" value="F:peptidoglycan lytic transglycosylase activity"/>
    <property type="evidence" value="ECO:0007669"/>
    <property type="project" value="TreeGrafter"/>
</dbReference>
<dbReference type="Pfam" id="PF03562">
    <property type="entry name" value="MltA"/>
    <property type="match status" value="1"/>
</dbReference>
<keyword evidence="9" id="KW-1185">Reference proteome</keyword>
<evidence type="ECO:0000256" key="5">
    <source>
        <dbReference type="ARBA" id="ARBA00030918"/>
    </source>
</evidence>
<feature type="chain" id="PRO_5003021297" description="peptidoglycan lytic exotransglycosylase" evidence="6">
    <location>
        <begin position="20"/>
        <end position="356"/>
    </location>
</feature>
<comment type="catalytic activity">
    <reaction evidence="1">
        <text>Exolytic cleavage of the (1-&gt;4)-beta-glycosidic linkage between N-acetylmuramic acid (MurNAc) and N-acetylglucosamine (GlcNAc) residues in peptidoglycan, from either the reducing or the non-reducing ends of the peptidoglycan chains, with concomitant formation of a 1,6-anhydrobond in the MurNAc residue.</text>
        <dbReference type="EC" id="4.2.2.n1"/>
    </reaction>
</comment>
<dbReference type="eggNOG" id="COG2821">
    <property type="taxonomic scope" value="Bacteria"/>
</dbReference>
<evidence type="ECO:0000256" key="3">
    <source>
        <dbReference type="ARBA" id="ARBA00023239"/>
    </source>
</evidence>
<dbReference type="InterPro" id="IPR036908">
    <property type="entry name" value="RlpA-like_sf"/>
</dbReference>
<dbReference type="PIRSF" id="PIRSF019422">
    <property type="entry name" value="MltA"/>
    <property type="match status" value="1"/>
</dbReference>
<dbReference type="PROSITE" id="PS51257">
    <property type="entry name" value="PROKAR_LIPOPROTEIN"/>
    <property type="match status" value="1"/>
</dbReference>
<evidence type="ECO:0000256" key="2">
    <source>
        <dbReference type="ARBA" id="ARBA00012587"/>
    </source>
</evidence>
<dbReference type="Pfam" id="PF06725">
    <property type="entry name" value="3D"/>
    <property type="match status" value="1"/>
</dbReference>
<dbReference type="PANTHER" id="PTHR30124">
    <property type="entry name" value="MEMBRANE-BOUND LYTIC MUREIN TRANSGLYCOSYLASE A"/>
    <property type="match status" value="1"/>
</dbReference>
<dbReference type="EC" id="4.2.2.n1" evidence="2"/>
<evidence type="ECO:0000313" key="9">
    <source>
        <dbReference type="Proteomes" id="UP000002222"/>
    </source>
</evidence>
<sequence length="356" mass="40686">MRYFLFSSFVFMVVFSGCASKLSPTSQDDTFATTLQEQTKQFERFSHEENFDELLMLFRENCKAPQTQKVYAKVCEQSLHVKDAKAFFQNAFVLKKVEPNEQRSMLTGYYEPLLHGSMKKSKRFAYPVYGKPKDLIKIVGEKDAKMRGRSVKGKVVPYFTRAEIAKRKMKAEILCYVDDKIDLFFMEVQGSGRVELEDGRVMFIGYADSNGHTYKSLGREMVNRGIFATPEEVSMQKIKAWLEAHPTKRDELLNTNPSYVFFRKMEQKATGSLGVVLTPERSVAVDRAFIPLGSLLALKSESPQYKVEKFVFAQDTGGAIKGPNRADMFMGYGERAKWVAGELQAPLEVWIMEPKF</sequence>
<feature type="domain" description="Lytic transglycosylase MltA" evidence="7">
    <location>
        <begin position="113"/>
        <end position="263"/>
    </location>
</feature>
<evidence type="ECO:0000313" key="8">
    <source>
        <dbReference type="EMBL" id="ACZ13156.1"/>
    </source>
</evidence>
<dbReference type="GO" id="GO:0019867">
    <property type="term" value="C:outer membrane"/>
    <property type="evidence" value="ECO:0007669"/>
    <property type="project" value="InterPro"/>
</dbReference>
<accession>D1B4Y6</accession>
<dbReference type="EMBL" id="CP001816">
    <property type="protein sequence ID" value="ACZ13156.1"/>
    <property type="molecule type" value="Genomic_DNA"/>
</dbReference>
<evidence type="ECO:0000259" key="7">
    <source>
        <dbReference type="SMART" id="SM00925"/>
    </source>
</evidence>
<dbReference type="InterPro" id="IPR005300">
    <property type="entry name" value="MltA_B"/>
</dbReference>
<dbReference type="CDD" id="cd14668">
    <property type="entry name" value="mlta_B"/>
    <property type="match status" value="1"/>
</dbReference>
<proteinExistence type="predicted"/>
<dbReference type="RefSeq" id="WP_012857901.1">
    <property type="nucleotide sequence ID" value="NC_013512.1"/>
</dbReference>
<dbReference type="GO" id="GO:0009253">
    <property type="term" value="P:peptidoglycan catabolic process"/>
    <property type="evidence" value="ECO:0007669"/>
    <property type="project" value="TreeGrafter"/>
</dbReference>
<dbReference type="CDD" id="cd14485">
    <property type="entry name" value="mltA_like_LT_A"/>
    <property type="match status" value="1"/>
</dbReference>
<evidence type="ECO:0000256" key="4">
    <source>
        <dbReference type="ARBA" id="ARBA00023316"/>
    </source>
</evidence>
<dbReference type="GO" id="GO:0009254">
    <property type="term" value="P:peptidoglycan turnover"/>
    <property type="evidence" value="ECO:0007669"/>
    <property type="project" value="InterPro"/>
</dbReference>
<gene>
    <name evidence="8" type="ordered locus">Sdel_2144</name>
</gene>
<dbReference type="SMART" id="SM00925">
    <property type="entry name" value="MltA"/>
    <property type="match status" value="1"/>
</dbReference>
<dbReference type="AlphaFoldDB" id="D1B4Y6"/>
<reference evidence="8 9" key="2">
    <citation type="journal article" date="2010" name="Stand. Genomic Sci.">
        <title>Complete genome sequence of Sulfurospirillum deleyianum type strain (5175).</title>
        <authorList>
            <person name="Sikorski J."/>
            <person name="Lapidus A."/>
            <person name="Copeland A."/>
            <person name="Glavina Del Rio T."/>
            <person name="Nolan M."/>
            <person name="Lucas S."/>
            <person name="Chen F."/>
            <person name="Tice H."/>
            <person name="Cheng J.F."/>
            <person name="Saunders E."/>
            <person name="Bruce D."/>
            <person name="Goodwin L."/>
            <person name="Pitluck S."/>
            <person name="Ovchinnikova G."/>
            <person name="Pati A."/>
            <person name="Ivanova N."/>
            <person name="Mavromatis K."/>
            <person name="Chen A."/>
            <person name="Palaniappan K."/>
            <person name="Chain P."/>
            <person name="Land M."/>
            <person name="Hauser L."/>
            <person name="Chang Y.J."/>
            <person name="Jeffries C.D."/>
            <person name="Brettin T."/>
            <person name="Detter J.C."/>
            <person name="Han C."/>
            <person name="Rohde M."/>
            <person name="Lang E."/>
            <person name="Spring S."/>
            <person name="Goker M."/>
            <person name="Bristow J."/>
            <person name="Eisen J.A."/>
            <person name="Markowitz V."/>
            <person name="Hugenholtz P."/>
            <person name="Kyrpides N.C."/>
            <person name="Klenk H.P."/>
        </authorList>
    </citation>
    <scope>NUCLEOTIDE SEQUENCE [LARGE SCALE GENOMIC DNA]</scope>
    <source>
        <strain evidence="9">ATCC 51133 / DSM 6946 / 5175</strain>
    </source>
</reference>
<reference evidence="9" key="1">
    <citation type="submission" date="2009-11" db="EMBL/GenBank/DDBJ databases">
        <title>The complete genome of Sulfurospirillum deleyianum DSM 6946.</title>
        <authorList>
            <consortium name="US DOE Joint Genome Institute (JGI-PGF)"/>
            <person name="Lucas S."/>
            <person name="Copeland A."/>
            <person name="Lapidus A."/>
            <person name="Glavina del Rio T."/>
            <person name="Dalin E."/>
            <person name="Tice H."/>
            <person name="Bruce D."/>
            <person name="Goodwin L."/>
            <person name="Pitluck S."/>
            <person name="Kyrpides N."/>
            <person name="Mavromatis K."/>
            <person name="Ivanova N."/>
            <person name="Ovchinnikova G."/>
            <person name="Munk A.C."/>
            <person name="Lu M."/>
            <person name="Brettin T."/>
            <person name="Detter J.C."/>
            <person name="Han C."/>
            <person name="Tapia R."/>
            <person name="Larimer F."/>
            <person name="Land M."/>
            <person name="Hauser L."/>
            <person name="Markowitz V."/>
            <person name="Cheng J.F."/>
            <person name="Hugenholtz P."/>
            <person name="Woyke T."/>
            <person name="Wu D."/>
            <person name="Aumann P."/>
            <person name="Schneider S."/>
            <person name="Lang E."/>
            <person name="Spring S."/>
            <person name="Klenk H.P."/>
            <person name="Eisen J.A."/>
        </authorList>
    </citation>
    <scope>NUCLEOTIDE SEQUENCE [LARGE SCALE GENOMIC DNA]</scope>
    <source>
        <strain evidence="9">ATCC 51133 / DSM 6946 / 5175</strain>
    </source>
</reference>
<keyword evidence="6" id="KW-0732">Signal</keyword>
<dbReference type="CAZy" id="GH102">
    <property type="family name" value="Glycoside Hydrolase Family 102"/>
</dbReference>
<feature type="signal peptide" evidence="6">
    <location>
        <begin position="1"/>
        <end position="19"/>
    </location>
</feature>
<dbReference type="Gene3D" id="2.40.40.10">
    <property type="entry name" value="RlpA-like domain"/>
    <property type="match status" value="1"/>
</dbReference>